<protein>
    <submittedName>
        <fullName evidence="7">ABC transporter substrate-binding protein</fullName>
    </submittedName>
</protein>
<dbReference type="InterPro" id="IPR000914">
    <property type="entry name" value="SBP_5_dom"/>
</dbReference>
<dbReference type="CDD" id="cd00995">
    <property type="entry name" value="PBP2_NikA_DppA_OppA_like"/>
    <property type="match status" value="1"/>
</dbReference>
<dbReference type="Gene3D" id="3.10.105.10">
    <property type="entry name" value="Dipeptide-binding Protein, Domain 3"/>
    <property type="match status" value="1"/>
</dbReference>
<evidence type="ECO:0000256" key="4">
    <source>
        <dbReference type="ARBA" id="ARBA00022729"/>
    </source>
</evidence>
<dbReference type="GO" id="GO:0042597">
    <property type="term" value="C:periplasmic space"/>
    <property type="evidence" value="ECO:0007669"/>
    <property type="project" value="UniProtKB-ARBA"/>
</dbReference>
<organism evidence="7 8">
    <name type="scientific">Streptomyces coryli</name>
    <dbReference type="NCBI Taxonomy" id="1128680"/>
    <lineage>
        <taxon>Bacteria</taxon>
        <taxon>Bacillati</taxon>
        <taxon>Actinomycetota</taxon>
        <taxon>Actinomycetes</taxon>
        <taxon>Kitasatosporales</taxon>
        <taxon>Streptomycetaceae</taxon>
        <taxon>Streptomyces</taxon>
    </lineage>
</organism>
<reference evidence="7 8" key="1">
    <citation type="submission" date="2020-02" db="EMBL/GenBank/DDBJ databases">
        <title>Whole-genome analyses of novel actinobacteria.</title>
        <authorList>
            <person name="Sahin N."/>
        </authorList>
    </citation>
    <scope>NUCLEOTIDE SEQUENCE [LARGE SCALE GENOMIC DNA]</scope>
    <source>
        <strain evidence="7 8">A7024</strain>
    </source>
</reference>
<evidence type="ECO:0000256" key="5">
    <source>
        <dbReference type="SAM" id="SignalP"/>
    </source>
</evidence>
<feature type="domain" description="Solute-binding protein family 5" evidence="6">
    <location>
        <begin position="89"/>
        <end position="425"/>
    </location>
</feature>
<comment type="caution">
    <text evidence="7">The sequence shown here is derived from an EMBL/GenBank/DDBJ whole genome shotgun (WGS) entry which is preliminary data.</text>
</comment>
<dbReference type="Proteomes" id="UP000481583">
    <property type="component" value="Unassembled WGS sequence"/>
</dbReference>
<dbReference type="PANTHER" id="PTHR30290">
    <property type="entry name" value="PERIPLASMIC BINDING COMPONENT OF ABC TRANSPORTER"/>
    <property type="match status" value="1"/>
</dbReference>
<comment type="subcellular location">
    <subcellularLocation>
        <location evidence="1">Cell envelope</location>
    </subcellularLocation>
</comment>
<dbReference type="InterPro" id="IPR039424">
    <property type="entry name" value="SBP_5"/>
</dbReference>
<dbReference type="GO" id="GO:0043190">
    <property type="term" value="C:ATP-binding cassette (ABC) transporter complex"/>
    <property type="evidence" value="ECO:0007669"/>
    <property type="project" value="InterPro"/>
</dbReference>
<evidence type="ECO:0000259" key="6">
    <source>
        <dbReference type="Pfam" id="PF00496"/>
    </source>
</evidence>
<sequence>MARSGTKRPAARVAAIAVALGTVAASAACTTGSDSASGGDGGGKGGGAVSYQIASDPTTLDPAKGTIAADLQLDRLLYDTLVARDDGGEIVGRLAKSWEMPDAKNASFTLNSGVTCTDGTKVTATTVAESLKRLADPKTGAATVFGAGNKVDIKGDDASGKVTIKLQNPWSDLLYGLSLPQSGIVCEKGIKDEKLLKSGGKGAGTGRYYVSDAKSGSSYTLTARDKYTWAAKYAKQPEGEAPERFDVSVTQAESTMANKMMEGSLDYTGITGPDIARLAAAKKFNIEKAPLVRMMVAFNERKGHPGADPAFRKAVAQALDAKSFNQSVTKGTGTVMHSIADKTVPCALDDPKLTTKADPKAAKAGLAGKKIKLVGTNAVAGGAGNEFVQASLKAAGAKVELKNADNATWGNEVLGNKGDWDVTVFPNLNVTNLLTSPAGLMLGEDPPKGRNFAGIDNAGFAKGFGGAMATTEEGAKCKAWGAAQKSLLKENDVVPLAAVAINYVTSKRIAAINPDGVHDATSIRLVK</sequence>
<dbReference type="AlphaFoldDB" id="A0A6G4TW46"/>
<keyword evidence="8" id="KW-1185">Reference proteome</keyword>
<keyword evidence="3" id="KW-0813">Transport</keyword>
<comment type="similarity">
    <text evidence="2">Belongs to the bacterial solute-binding protein 5 family.</text>
</comment>
<feature type="signal peptide" evidence="5">
    <location>
        <begin position="1"/>
        <end position="27"/>
    </location>
</feature>
<dbReference type="PIRSF" id="PIRSF002741">
    <property type="entry name" value="MppA"/>
    <property type="match status" value="1"/>
</dbReference>
<dbReference type="GO" id="GO:0015833">
    <property type="term" value="P:peptide transport"/>
    <property type="evidence" value="ECO:0007669"/>
    <property type="project" value="TreeGrafter"/>
</dbReference>
<dbReference type="EMBL" id="JAAKZV010000011">
    <property type="protein sequence ID" value="NGN63267.1"/>
    <property type="molecule type" value="Genomic_DNA"/>
</dbReference>
<dbReference type="SUPFAM" id="SSF53850">
    <property type="entry name" value="Periplasmic binding protein-like II"/>
    <property type="match status" value="1"/>
</dbReference>
<evidence type="ECO:0000256" key="2">
    <source>
        <dbReference type="ARBA" id="ARBA00005695"/>
    </source>
</evidence>
<dbReference type="PANTHER" id="PTHR30290:SF10">
    <property type="entry name" value="PERIPLASMIC OLIGOPEPTIDE-BINDING PROTEIN-RELATED"/>
    <property type="match status" value="1"/>
</dbReference>
<proteinExistence type="inferred from homology"/>
<dbReference type="GO" id="GO:0030313">
    <property type="term" value="C:cell envelope"/>
    <property type="evidence" value="ECO:0007669"/>
    <property type="project" value="UniProtKB-SubCell"/>
</dbReference>
<gene>
    <name evidence="7" type="ORF">G5C51_05015</name>
</gene>
<dbReference type="GO" id="GO:1904680">
    <property type="term" value="F:peptide transmembrane transporter activity"/>
    <property type="evidence" value="ECO:0007669"/>
    <property type="project" value="TreeGrafter"/>
</dbReference>
<evidence type="ECO:0000313" key="8">
    <source>
        <dbReference type="Proteomes" id="UP000481583"/>
    </source>
</evidence>
<evidence type="ECO:0000256" key="1">
    <source>
        <dbReference type="ARBA" id="ARBA00004196"/>
    </source>
</evidence>
<evidence type="ECO:0000313" key="7">
    <source>
        <dbReference type="EMBL" id="NGN63267.1"/>
    </source>
</evidence>
<dbReference type="PROSITE" id="PS51257">
    <property type="entry name" value="PROKAR_LIPOPROTEIN"/>
    <property type="match status" value="1"/>
</dbReference>
<dbReference type="Gene3D" id="3.90.76.10">
    <property type="entry name" value="Dipeptide-binding Protein, Domain 1"/>
    <property type="match status" value="1"/>
</dbReference>
<name>A0A6G4TW46_9ACTN</name>
<dbReference type="RefSeq" id="WP_165232272.1">
    <property type="nucleotide sequence ID" value="NZ_JAAKZV010000011.1"/>
</dbReference>
<dbReference type="Gene3D" id="3.40.190.10">
    <property type="entry name" value="Periplasmic binding protein-like II"/>
    <property type="match status" value="1"/>
</dbReference>
<feature type="chain" id="PRO_5026132412" evidence="5">
    <location>
        <begin position="28"/>
        <end position="527"/>
    </location>
</feature>
<evidence type="ECO:0000256" key="3">
    <source>
        <dbReference type="ARBA" id="ARBA00022448"/>
    </source>
</evidence>
<accession>A0A6G4TW46</accession>
<dbReference type="Pfam" id="PF00496">
    <property type="entry name" value="SBP_bac_5"/>
    <property type="match status" value="1"/>
</dbReference>
<dbReference type="InterPro" id="IPR030678">
    <property type="entry name" value="Peptide/Ni-bd"/>
</dbReference>
<keyword evidence="4 5" id="KW-0732">Signal</keyword>